<comment type="similarity">
    <text evidence="1">Belongs to the GSKIP family.</text>
</comment>
<dbReference type="GO" id="GO:0019207">
    <property type="term" value="F:kinase regulator activity"/>
    <property type="evidence" value="ECO:0007669"/>
    <property type="project" value="TreeGrafter"/>
</dbReference>
<dbReference type="GO" id="GO:0060828">
    <property type="term" value="P:regulation of canonical Wnt signaling pathway"/>
    <property type="evidence" value="ECO:0007669"/>
    <property type="project" value="InterPro"/>
</dbReference>
<evidence type="ECO:0000259" key="2">
    <source>
        <dbReference type="Pfam" id="PF05303"/>
    </source>
</evidence>
<dbReference type="GO" id="GO:0051018">
    <property type="term" value="F:protein kinase A binding"/>
    <property type="evidence" value="ECO:0007669"/>
    <property type="project" value="TreeGrafter"/>
</dbReference>
<dbReference type="Gene3D" id="3.30.2280.10">
    <property type="entry name" value="Hypothetical protein (hspc210)"/>
    <property type="match status" value="1"/>
</dbReference>
<dbReference type="GO" id="GO:0005737">
    <property type="term" value="C:cytoplasm"/>
    <property type="evidence" value="ECO:0007669"/>
    <property type="project" value="TreeGrafter"/>
</dbReference>
<reference evidence="3" key="1">
    <citation type="journal article" date="2011" name="Genome Biol.">
        <title>The draft genome of the carcinogenic human liver fluke Clonorchis sinensis.</title>
        <authorList>
            <person name="Wang X."/>
            <person name="Chen W."/>
            <person name="Huang Y."/>
            <person name="Sun J."/>
            <person name="Men J."/>
            <person name="Liu H."/>
            <person name="Luo F."/>
            <person name="Guo L."/>
            <person name="Lv X."/>
            <person name="Deng C."/>
            <person name="Zhou C."/>
            <person name="Fan Y."/>
            <person name="Li X."/>
            <person name="Huang L."/>
            <person name="Hu Y."/>
            <person name="Liang C."/>
            <person name="Hu X."/>
            <person name="Xu J."/>
            <person name="Yu X."/>
        </authorList>
    </citation>
    <scope>NUCLEOTIDE SEQUENCE [LARGE SCALE GENOMIC DNA]</scope>
    <source>
        <strain evidence="3">Henan</strain>
    </source>
</reference>
<name>G7YNI6_CLOSI</name>
<dbReference type="InterPro" id="IPR007967">
    <property type="entry name" value="GSKIP_dom"/>
</dbReference>
<evidence type="ECO:0000313" key="3">
    <source>
        <dbReference type="EMBL" id="GAA54517.1"/>
    </source>
</evidence>
<dbReference type="Proteomes" id="UP000008909">
    <property type="component" value="Unassembled WGS sequence"/>
</dbReference>
<dbReference type="EMBL" id="DF143899">
    <property type="protein sequence ID" value="GAA54517.1"/>
    <property type="molecule type" value="Genomic_DNA"/>
</dbReference>
<dbReference type="PANTHER" id="PTHR12490">
    <property type="entry name" value="GSK3B-INTERACTING PROTEIN"/>
    <property type="match status" value="1"/>
</dbReference>
<dbReference type="AlphaFoldDB" id="G7YNI6"/>
<dbReference type="InterPro" id="IPR023231">
    <property type="entry name" value="GSKIP_dom_sf"/>
</dbReference>
<evidence type="ECO:0000256" key="1">
    <source>
        <dbReference type="ARBA" id="ARBA00009571"/>
    </source>
</evidence>
<protein>
    <submittedName>
        <fullName evidence="3">GSK3-beta interaction protein</fullName>
    </submittedName>
</protein>
<proteinExistence type="inferred from homology"/>
<feature type="domain" description="GSKIP" evidence="2">
    <location>
        <begin position="100"/>
        <end position="201"/>
    </location>
</feature>
<gene>
    <name evidence="3" type="ORF">CLF_103549</name>
</gene>
<sequence length="208" mass="23290">MLVPACKASNTQCPHPGHCPCQRLSAFQTAFFTYFLKHLVSLLLPNFPYSFRCLLAPYVIPSNLVNFAAWTLDDMDAPIVSDGFSELNRSPVDDDSKLCSVEAEAAIKEVAFGVKQIVRASDSLPYTDSLAYLNVTTLEDKKMCIEISARGFCPVGEEYDKVTDNTQESEYYETIYALLSARSILFRDQFSRRLCDRLEALEDPDPSG</sequence>
<evidence type="ECO:0000313" key="4">
    <source>
        <dbReference type="Proteomes" id="UP000008909"/>
    </source>
</evidence>
<accession>G7YNI6</accession>
<organism evidence="3 4">
    <name type="scientific">Clonorchis sinensis</name>
    <name type="common">Chinese liver fluke</name>
    <dbReference type="NCBI Taxonomy" id="79923"/>
    <lineage>
        <taxon>Eukaryota</taxon>
        <taxon>Metazoa</taxon>
        <taxon>Spiralia</taxon>
        <taxon>Lophotrochozoa</taxon>
        <taxon>Platyhelminthes</taxon>
        <taxon>Trematoda</taxon>
        <taxon>Digenea</taxon>
        <taxon>Opisthorchiida</taxon>
        <taxon>Opisthorchiata</taxon>
        <taxon>Opisthorchiidae</taxon>
        <taxon>Clonorchis</taxon>
    </lineage>
</organism>
<dbReference type="SUPFAM" id="SSF103107">
    <property type="entry name" value="Hypothetical protein c14orf129, hspc210"/>
    <property type="match status" value="1"/>
</dbReference>
<dbReference type="Pfam" id="PF05303">
    <property type="entry name" value="GSKIP_dom"/>
    <property type="match status" value="1"/>
</dbReference>
<reference key="2">
    <citation type="submission" date="2011-10" db="EMBL/GenBank/DDBJ databases">
        <title>The genome and transcriptome sequence of Clonorchis sinensis provide insights into the carcinogenic liver fluke.</title>
        <authorList>
            <person name="Wang X."/>
            <person name="Huang Y."/>
            <person name="Chen W."/>
            <person name="Liu H."/>
            <person name="Guo L."/>
            <person name="Chen Y."/>
            <person name="Luo F."/>
            <person name="Zhou W."/>
            <person name="Sun J."/>
            <person name="Mao Q."/>
            <person name="Liang P."/>
            <person name="Zhou C."/>
            <person name="Tian Y."/>
            <person name="Men J."/>
            <person name="Lv X."/>
            <person name="Huang L."/>
            <person name="Zhou J."/>
            <person name="Hu Y."/>
            <person name="Li R."/>
            <person name="Zhang F."/>
            <person name="Lei H."/>
            <person name="Li X."/>
            <person name="Hu X."/>
            <person name="Liang C."/>
            <person name="Xu J."/>
            <person name="Wu Z."/>
            <person name="Yu X."/>
        </authorList>
    </citation>
    <scope>NUCLEOTIDE SEQUENCE</scope>
    <source>
        <strain>Henan</strain>
    </source>
</reference>
<dbReference type="PANTHER" id="PTHR12490:SF4">
    <property type="entry name" value="GSK3B-INTERACTING PROTEIN"/>
    <property type="match status" value="1"/>
</dbReference>
<keyword evidence="4" id="KW-1185">Reference proteome</keyword>
<dbReference type="InterPro" id="IPR037395">
    <property type="entry name" value="GSKIP"/>
</dbReference>